<accession>A0AB36CJW4</accession>
<dbReference type="Pfam" id="PF16481">
    <property type="entry name" value="DUF5058"/>
    <property type="match status" value="1"/>
</dbReference>
<evidence type="ECO:0000313" key="3">
    <source>
        <dbReference type="Proteomes" id="UP000544551"/>
    </source>
</evidence>
<dbReference type="AlphaFoldDB" id="A0AB36CJW4"/>
<organism evidence="2 3">
    <name type="scientific">Corynebacterium stationis</name>
    <dbReference type="NCBI Taxonomy" id="1705"/>
    <lineage>
        <taxon>Bacteria</taxon>
        <taxon>Bacillati</taxon>
        <taxon>Actinomycetota</taxon>
        <taxon>Actinomycetes</taxon>
        <taxon>Mycobacteriales</taxon>
        <taxon>Corynebacteriaceae</taxon>
        <taxon>Corynebacterium</taxon>
    </lineage>
</organism>
<gene>
    <name evidence="2" type="ORF">HF853_05340</name>
</gene>
<evidence type="ECO:0000313" key="2">
    <source>
        <dbReference type="EMBL" id="NME89103.1"/>
    </source>
</evidence>
<feature type="transmembrane region" description="Helical" evidence="1">
    <location>
        <begin position="158"/>
        <end position="178"/>
    </location>
</feature>
<feature type="transmembrane region" description="Helical" evidence="1">
    <location>
        <begin position="118"/>
        <end position="137"/>
    </location>
</feature>
<feature type="transmembrane region" description="Helical" evidence="1">
    <location>
        <begin position="184"/>
        <end position="204"/>
    </location>
</feature>
<feature type="transmembrane region" description="Helical" evidence="1">
    <location>
        <begin position="55"/>
        <end position="79"/>
    </location>
</feature>
<comment type="caution">
    <text evidence="2">The sequence shown here is derived from an EMBL/GenBank/DDBJ whole genome shotgun (WGS) entry which is preliminary data.</text>
</comment>
<proteinExistence type="predicted"/>
<keyword evidence="1" id="KW-0812">Transmembrane</keyword>
<dbReference type="Proteomes" id="UP000544551">
    <property type="component" value="Unassembled WGS sequence"/>
</dbReference>
<evidence type="ECO:0000256" key="1">
    <source>
        <dbReference type="SAM" id="Phobius"/>
    </source>
</evidence>
<name>A0AB36CJW4_9CORY</name>
<feature type="transmembrane region" description="Helical" evidence="1">
    <location>
        <begin position="12"/>
        <end position="34"/>
    </location>
</feature>
<keyword evidence="1" id="KW-1133">Transmembrane helix</keyword>
<reference evidence="2 3" key="1">
    <citation type="submission" date="2020-04" db="EMBL/GenBank/DDBJ databases">
        <authorList>
            <person name="Hitch T.C.A."/>
            <person name="Wylensek D."/>
            <person name="Clavel T."/>
        </authorList>
    </citation>
    <scope>NUCLEOTIDE SEQUENCE [LARGE SCALE GENOMIC DNA]</scope>
    <source>
        <strain evidence="2 3">BL-383-APC-3D</strain>
    </source>
</reference>
<feature type="transmembrane region" description="Helical" evidence="1">
    <location>
        <begin position="216"/>
        <end position="233"/>
    </location>
</feature>
<dbReference type="EMBL" id="JABAFZ010000004">
    <property type="protein sequence ID" value="NME89103.1"/>
    <property type="molecule type" value="Genomic_DNA"/>
</dbReference>
<dbReference type="RefSeq" id="WP_168969431.1">
    <property type="nucleotide sequence ID" value="NZ_JABAFZ010000004.1"/>
</dbReference>
<keyword evidence="1" id="KW-0472">Membrane</keyword>
<sequence length="234" mass="24826">MSDYLEVAHSPAPWIFAFAVMLVICVQAVIFFRLARDNAKQGYATNREMMTAMRVGGISAIGPSIAVAIVALSLIPVFGTPVVLMRIGMIGSVPYELAAANAASETLGVPLGGEGFDGVAFATVFFIMALGAGVWMLQVILATSSMGKITERVSRWKPWATTALTGGALLGAFGYLTVNQAAGGMNSIIVLLSSAAFMALQLWISERWKIAWLKEWALGFAMLFALLVAGIITN</sequence>
<protein>
    <submittedName>
        <fullName evidence="2">DUF5058 family protein</fullName>
    </submittedName>
</protein>
<dbReference type="InterPro" id="IPR032479">
    <property type="entry name" value="DUF5058"/>
</dbReference>